<dbReference type="Proteomes" id="UP001163947">
    <property type="component" value="Chromosome"/>
</dbReference>
<evidence type="ECO:0000259" key="4">
    <source>
        <dbReference type="PROSITE" id="PS01124"/>
    </source>
</evidence>
<keyword evidence="2" id="KW-0238">DNA-binding</keyword>
<dbReference type="Gene3D" id="1.10.10.60">
    <property type="entry name" value="Homeodomain-like"/>
    <property type="match status" value="1"/>
</dbReference>
<proteinExistence type="predicted"/>
<sequence>MRWYVPSTPSADLAEHLVCVWSAVSDGQSHLLVPDGCVDVLWIAGVGIRVCGPETSAWSFTLPPGVVSAGVRFRPGLASFALRASAAQLRDTRVGLDDLIGSAGARPLADRLDNARTAPERLEVFQSAVRRWLAHGLAPDPLIGHLRQALSGHSWSVGTLADTAALTERQLQRRCNEAFGYGPATLRSILRLQRFMALADAGPGRGLAELAAVAGYSDQSHLNREARRISTLTPTALLAGEAPRWHGPGSALDVRSIQSLGDLGAEEFAA</sequence>
<dbReference type="InterPro" id="IPR046532">
    <property type="entry name" value="DUF6597"/>
</dbReference>
<dbReference type="Pfam" id="PF12833">
    <property type="entry name" value="HTH_18"/>
    <property type="match status" value="1"/>
</dbReference>
<dbReference type="SMART" id="SM00342">
    <property type="entry name" value="HTH_ARAC"/>
    <property type="match status" value="1"/>
</dbReference>
<accession>A0AA46SA12</accession>
<dbReference type="EMBL" id="CP106982">
    <property type="protein sequence ID" value="UYF94085.1"/>
    <property type="molecule type" value="Genomic_DNA"/>
</dbReference>
<dbReference type="GO" id="GO:0043565">
    <property type="term" value="F:sequence-specific DNA binding"/>
    <property type="evidence" value="ECO:0007669"/>
    <property type="project" value="InterPro"/>
</dbReference>
<evidence type="ECO:0000313" key="6">
    <source>
        <dbReference type="Proteomes" id="UP001163947"/>
    </source>
</evidence>
<evidence type="ECO:0000256" key="2">
    <source>
        <dbReference type="ARBA" id="ARBA00023125"/>
    </source>
</evidence>
<feature type="domain" description="HTH araC/xylS-type" evidence="4">
    <location>
        <begin position="140"/>
        <end position="240"/>
    </location>
</feature>
<name>A0AA46SA12_9NOCA</name>
<evidence type="ECO:0000256" key="1">
    <source>
        <dbReference type="ARBA" id="ARBA00023015"/>
    </source>
</evidence>
<dbReference type="GO" id="GO:0003700">
    <property type="term" value="F:DNA-binding transcription factor activity"/>
    <property type="evidence" value="ECO:0007669"/>
    <property type="project" value="InterPro"/>
</dbReference>
<evidence type="ECO:0000256" key="3">
    <source>
        <dbReference type="ARBA" id="ARBA00023163"/>
    </source>
</evidence>
<gene>
    <name evidence="5" type="ORF">OCS65_27335</name>
</gene>
<dbReference type="PROSITE" id="PS01124">
    <property type="entry name" value="HTH_ARAC_FAMILY_2"/>
    <property type="match status" value="1"/>
</dbReference>
<dbReference type="PANTHER" id="PTHR46796">
    <property type="entry name" value="HTH-TYPE TRANSCRIPTIONAL ACTIVATOR RHAS-RELATED"/>
    <property type="match status" value="1"/>
</dbReference>
<protein>
    <submittedName>
        <fullName evidence="5">Helix-turn-helix domain-containing protein</fullName>
    </submittedName>
</protein>
<evidence type="ECO:0000313" key="5">
    <source>
        <dbReference type="EMBL" id="UYF94085.1"/>
    </source>
</evidence>
<reference evidence="5" key="1">
    <citation type="submission" date="2022-09" db="EMBL/GenBank/DDBJ databases">
        <title>The genome sequence of Rhodococcus aetherivorans N1.</title>
        <authorList>
            <person name="Jiang W."/>
        </authorList>
    </citation>
    <scope>NUCLEOTIDE SEQUENCE</scope>
    <source>
        <strain evidence="5">N1</strain>
    </source>
</reference>
<dbReference type="InterPro" id="IPR050204">
    <property type="entry name" value="AraC_XylS_family_regulators"/>
</dbReference>
<dbReference type="Pfam" id="PF20240">
    <property type="entry name" value="DUF6597"/>
    <property type="match status" value="1"/>
</dbReference>
<keyword evidence="1" id="KW-0805">Transcription regulation</keyword>
<organism evidence="5 6">
    <name type="scientific">Rhodococcus aetherivorans</name>
    <dbReference type="NCBI Taxonomy" id="191292"/>
    <lineage>
        <taxon>Bacteria</taxon>
        <taxon>Bacillati</taxon>
        <taxon>Actinomycetota</taxon>
        <taxon>Actinomycetes</taxon>
        <taxon>Mycobacteriales</taxon>
        <taxon>Nocardiaceae</taxon>
        <taxon>Rhodococcus</taxon>
    </lineage>
</organism>
<dbReference type="AlphaFoldDB" id="A0AA46SA12"/>
<dbReference type="InterPro" id="IPR018060">
    <property type="entry name" value="HTH_AraC"/>
</dbReference>
<dbReference type="GeneID" id="83624213"/>
<dbReference type="RefSeq" id="WP_231772115.1">
    <property type="nucleotide sequence ID" value="NZ_CP088969.1"/>
</dbReference>
<keyword evidence="3" id="KW-0804">Transcription</keyword>
<dbReference type="PANTHER" id="PTHR46796:SF15">
    <property type="entry name" value="BLL1074 PROTEIN"/>
    <property type="match status" value="1"/>
</dbReference>